<evidence type="ECO:0000256" key="1">
    <source>
        <dbReference type="SAM" id="Coils"/>
    </source>
</evidence>
<organism evidence="2 3">
    <name type="scientific">Trichonephila clavipes</name>
    <name type="common">Golden silk orbweaver</name>
    <name type="synonym">Nephila clavipes</name>
    <dbReference type="NCBI Taxonomy" id="2585209"/>
    <lineage>
        <taxon>Eukaryota</taxon>
        <taxon>Metazoa</taxon>
        <taxon>Ecdysozoa</taxon>
        <taxon>Arthropoda</taxon>
        <taxon>Chelicerata</taxon>
        <taxon>Arachnida</taxon>
        <taxon>Araneae</taxon>
        <taxon>Araneomorphae</taxon>
        <taxon>Entelegynae</taxon>
        <taxon>Araneoidea</taxon>
        <taxon>Nephilidae</taxon>
        <taxon>Trichonephila</taxon>
    </lineage>
</organism>
<dbReference type="Proteomes" id="UP000887159">
    <property type="component" value="Unassembled WGS sequence"/>
</dbReference>
<accession>A0A8X6VG80</accession>
<sequence length="90" mass="10637">MPITRAMDEQQKSLLEGINVLKNGQEETRQEMQKYQQEIVEEKIALKVEERVGAVEEKVEEDIAIVEEKIERIKEQVEKKELKSKLRRKS</sequence>
<proteinExistence type="predicted"/>
<keyword evidence="1" id="KW-0175">Coiled coil</keyword>
<evidence type="ECO:0000313" key="3">
    <source>
        <dbReference type="Proteomes" id="UP000887159"/>
    </source>
</evidence>
<protein>
    <submittedName>
        <fullName evidence="2">Uncharacterized protein</fullName>
    </submittedName>
</protein>
<dbReference type="EMBL" id="BMAU01021306">
    <property type="protein sequence ID" value="GFY11554.1"/>
    <property type="molecule type" value="Genomic_DNA"/>
</dbReference>
<evidence type="ECO:0000313" key="2">
    <source>
        <dbReference type="EMBL" id="GFY11554.1"/>
    </source>
</evidence>
<name>A0A8X6VG80_TRICX</name>
<feature type="coiled-coil region" evidence="1">
    <location>
        <begin position="18"/>
        <end position="83"/>
    </location>
</feature>
<dbReference type="AlphaFoldDB" id="A0A8X6VG80"/>
<keyword evidence="3" id="KW-1185">Reference proteome</keyword>
<reference evidence="2" key="1">
    <citation type="submission" date="2020-08" db="EMBL/GenBank/DDBJ databases">
        <title>Multicomponent nature underlies the extraordinary mechanical properties of spider dragline silk.</title>
        <authorList>
            <person name="Kono N."/>
            <person name="Nakamura H."/>
            <person name="Mori M."/>
            <person name="Yoshida Y."/>
            <person name="Ohtoshi R."/>
            <person name="Malay A.D."/>
            <person name="Moran D.A.P."/>
            <person name="Tomita M."/>
            <person name="Numata K."/>
            <person name="Arakawa K."/>
        </authorList>
    </citation>
    <scope>NUCLEOTIDE SEQUENCE</scope>
</reference>
<gene>
    <name evidence="2" type="ORF">TNCV_4230231</name>
</gene>
<comment type="caution">
    <text evidence="2">The sequence shown here is derived from an EMBL/GenBank/DDBJ whole genome shotgun (WGS) entry which is preliminary data.</text>
</comment>